<organism evidence="3 4">
    <name type="scientific">Spirosoma profusum</name>
    <dbReference type="NCBI Taxonomy" id="2771354"/>
    <lineage>
        <taxon>Bacteria</taxon>
        <taxon>Pseudomonadati</taxon>
        <taxon>Bacteroidota</taxon>
        <taxon>Cytophagia</taxon>
        <taxon>Cytophagales</taxon>
        <taxon>Cytophagaceae</taxon>
        <taxon>Spirosoma</taxon>
    </lineage>
</organism>
<dbReference type="Pfam" id="PF05065">
    <property type="entry name" value="Phage_capsid"/>
    <property type="match status" value="1"/>
</dbReference>
<keyword evidence="4" id="KW-1185">Reference proteome</keyword>
<dbReference type="SUPFAM" id="SSF56563">
    <property type="entry name" value="Major capsid protein gp5"/>
    <property type="match status" value="1"/>
</dbReference>
<protein>
    <submittedName>
        <fullName evidence="3">Phage major capsid protein</fullName>
    </submittedName>
</protein>
<dbReference type="Proteomes" id="UP000598820">
    <property type="component" value="Unassembled WGS sequence"/>
</dbReference>
<comment type="caution">
    <text evidence="3">The sequence shown here is derived from an EMBL/GenBank/DDBJ whole genome shotgun (WGS) entry which is preliminary data.</text>
</comment>
<accession>A0A927GAQ9</accession>
<reference evidence="3" key="1">
    <citation type="submission" date="2020-09" db="EMBL/GenBank/DDBJ databases">
        <authorList>
            <person name="Kim M.K."/>
        </authorList>
    </citation>
    <scope>NUCLEOTIDE SEQUENCE</scope>
    <source>
        <strain evidence="3">BT702</strain>
    </source>
</reference>
<evidence type="ECO:0000313" key="4">
    <source>
        <dbReference type="Proteomes" id="UP000598820"/>
    </source>
</evidence>
<evidence type="ECO:0000313" key="3">
    <source>
        <dbReference type="EMBL" id="MBD2705608.1"/>
    </source>
</evidence>
<dbReference type="NCBIfam" id="TIGR01554">
    <property type="entry name" value="major_cap_HK97"/>
    <property type="match status" value="1"/>
</dbReference>
<dbReference type="InterPro" id="IPR024455">
    <property type="entry name" value="Phage_capsid"/>
</dbReference>
<dbReference type="AlphaFoldDB" id="A0A927GAQ9"/>
<dbReference type="EMBL" id="JACWZY010000062">
    <property type="protein sequence ID" value="MBD2705608.1"/>
    <property type="molecule type" value="Genomic_DNA"/>
</dbReference>
<dbReference type="RefSeq" id="WP_190893214.1">
    <property type="nucleotide sequence ID" value="NZ_JACWZY010000062.1"/>
</dbReference>
<evidence type="ECO:0000256" key="1">
    <source>
        <dbReference type="ARBA" id="ARBA00004328"/>
    </source>
</evidence>
<name>A0A927GAQ9_9BACT</name>
<evidence type="ECO:0000259" key="2">
    <source>
        <dbReference type="Pfam" id="PF05065"/>
    </source>
</evidence>
<dbReference type="InterPro" id="IPR054612">
    <property type="entry name" value="Phage_capsid-like_C"/>
</dbReference>
<sequence length="466" mass="49817">MLKEKRDLLGQKKEARQAIYDKCVAEKRSRTAEETTQWKTLGDEIKALEEEIRFLEDGERESRQNANIPVQGVHSGVAGNTHSSDGEQRDLAQFSLGRVIRAKMDGERIEGIDAEVLQEGKAEATRRGITTQGNVVIPYEKFAINKEGRDIVKAALERRDMSATGQTTTAGDQGGQTITTTIASLYLALFNQLVLRSMGATFMPNLKGNLAIPRVVKGTSPTWKSENAQADEISPTIASSQLSPQRLPAVIEVSNQLMMQSDENISQVVSNYLVDEISSIFEAASINGAGHGSNMPLGILNTSGIGAVYAGGAAASGTNANGAALVWADVVNLFTKLSVGNANFGTMGYLLNPVTVGFLQQTLVAGNTAAQFILKEGAQTLNAFKVGITNNVPSNLSKGSSTGILSSVIFGNYRDLWIGTWGGLDLLVNPYSKDDQGLTRINAALYADSAVVRPESFAAIKDAKLS</sequence>
<feature type="domain" description="Phage capsid-like C-terminal" evidence="2">
    <location>
        <begin position="187"/>
        <end position="461"/>
    </location>
</feature>
<gene>
    <name evidence="3" type="ORF">IC229_33680</name>
</gene>
<proteinExistence type="predicted"/>
<dbReference type="Gene3D" id="3.30.2400.10">
    <property type="entry name" value="Major capsid protein gp5"/>
    <property type="match status" value="1"/>
</dbReference>
<comment type="subcellular location">
    <subcellularLocation>
        <location evidence="1">Virion</location>
    </subcellularLocation>
</comment>